<evidence type="ECO:0000256" key="1">
    <source>
        <dbReference type="SAM" id="MobiDB-lite"/>
    </source>
</evidence>
<name>A0A6G1D3S8_9ORYZ</name>
<dbReference type="AlphaFoldDB" id="A0A6G1D3S8"/>
<keyword evidence="3" id="KW-1185">Reference proteome</keyword>
<feature type="region of interest" description="Disordered" evidence="1">
    <location>
        <begin position="327"/>
        <end position="349"/>
    </location>
</feature>
<reference evidence="2 3" key="1">
    <citation type="submission" date="2019-11" db="EMBL/GenBank/DDBJ databases">
        <title>Whole genome sequence of Oryza granulata.</title>
        <authorList>
            <person name="Li W."/>
        </authorList>
    </citation>
    <scope>NUCLEOTIDE SEQUENCE [LARGE SCALE GENOMIC DNA]</scope>
    <source>
        <strain evidence="3">cv. Menghai</strain>
        <tissue evidence="2">Leaf</tissue>
    </source>
</reference>
<evidence type="ECO:0000313" key="3">
    <source>
        <dbReference type="Proteomes" id="UP000479710"/>
    </source>
</evidence>
<proteinExistence type="predicted"/>
<gene>
    <name evidence="2" type="ORF">E2562_014628</name>
</gene>
<dbReference type="OrthoDB" id="582285at2759"/>
<dbReference type="PANTHER" id="PTHR31111:SF133">
    <property type="entry name" value="OS07G0196600 PROTEIN"/>
    <property type="match status" value="1"/>
</dbReference>
<accession>A0A6G1D3S8</accession>
<dbReference type="Proteomes" id="UP000479710">
    <property type="component" value="Unassembled WGS sequence"/>
</dbReference>
<sequence>MSPHRGNFPWTRCSRCWCGSRPKDLCHLRAVRRSWRTLTSDPLFAAAHKDRHHRDPLLAVDYRDRNNGHGVAIVDLSGKVLRRIPSSEIDIVVKNMSGEVVVMIPNRDDSVIVMRTRLDVVCFTRRFHPLTLWVLNSATGVTLELPKNHSEEIAAEKKVLYHGKVESYAFGKISSTGVYKALRIIRFILPAMQLFGVITVDGTNQGMWRTIQGPPALISSMRCVVVDGVVYLLMDYFTSCVETKVVTVEPGSAALFNLEMEKWMGTLRGPEGVRREPIEFVEPLLLKASFHSIYREVTILRDSLKMREEKEDHAKQGTSLTVSYLASSPTLRRQRGRPSASRASHRWCS</sequence>
<dbReference type="EMBL" id="SPHZ02000007">
    <property type="protein sequence ID" value="KAF0907007.1"/>
    <property type="molecule type" value="Genomic_DNA"/>
</dbReference>
<protein>
    <submittedName>
        <fullName evidence="2">Uncharacterized protein</fullName>
    </submittedName>
</protein>
<feature type="non-terminal residue" evidence="2">
    <location>
        <position position="349"/>
    </location>
</feature>
<comment type="caution">
    <text evidence="2">The sequence shown here is derived from an EMBL/GenBank/DDBJ whole genome shotgun (WGS) entry which is preliminary data.</text>
</comment>
<evidence type="ECO:0000313" key="2">
    <source>
        <dbReference type="EMBL" id="KAF0907007.1"/>
    </source>
</evidence>
<organism evidence="2 3">
    <name type="scientific">Oryza meyeriana var. granulata</name>
    <dbReference type="NCBI Taxonomy" id="110450"/>
    <lineage>
        <taxon>Eukaryota</taxon>
        <taxon>Viridiplantae</taxon>
        <taxon>Streptophyta</taxon>
        <taxon>Embryophyta</taxon>
        <taxon>Tracheophyta</taxon>
        <taxon>Spermatophyta</taxon>
        <taxon>Magnoliopsida</taxon>
        <taxon>Liliopsida</taxon>
        <taxon>Poales</taxon>
        <taxon>Poaceae</taxon>
        <taxon>BOP clade</taxon>
        <taxon>Oryzoideae</taxon>
        <taxon>Oryzeae</taxon>
        <taxon>Oryzinae</taxon>
        <taxon>Oryza</taxon>
        <taxon>Oryza meyeriana</taxon>
    </lineage>
</organism>
<dbReference type="PANTHER" id="PTHR31111">
    <property type="entry name" value="BNAA05G37150D PROTEIN-RELATED"/>
    <property type="match status" value="1"/>
</dbReference>